<evidence type="ECO:0000256" key="1">
    <source>
        <dbReference type="SAM" id="MobiDB-lite"/>
    </source>
</evidence>
<comment type="caution">
    <text evidence="2">The sequence shown here is derived from an EMBL/GenBank/DDBJ whole genome shotgun (WGS) entry which is preliminary data.</text>
</comment>
<name>A0ABN9KRC5_9NEOB</name>
<evidence type="ECO:0000313" key="3">
    <source>
        <dbReference type="Proteomes" id="UP001176940"/>
    </source>
</evidence>
<protein>
    <submittedName>
        <fullName evidence="2">Uncharacterized protein</fullName>
    </submittedName>
</protein>
<gene>
    <name evidence="2" type="ORF">RIMI_LOCUS775350</name>
</gene>
<reference evidence="2" key="1">
    <citation type="submission" date="2023-07" db="EMBL/GenBank/DDBJ databases">
        <authorList>
            <person name="Stuckert A."/>
        </authorList>
    </citation>
    <scope>NUCLEOTIDE SEQUENCE</scope>
</reference>
<organism evidence="2 3">
    <name type="scientific">Ranitomeya imitator</name>
    <name type="common">mimic poison frog</name>
    <dbReference type="NCBI Taxonomy" id="111125"/>
    <lineage>
        <taxon>Eukaryota</taxon>
        <taxon>Metazoa</taxon>
        <taxon>Chordata</taxon>
        <taxon>Craniata</taxon>
        <taxon>Vertebrata</taxon>
        <taxon>Euteleostomi</taxon>
        <taxon>Amphibia</taxon>
        <taxon>Batrachia</taxon>
        <taxon>Anura</taxon>
        <taxon>Neobatrachia</taxon>
        <taxon>Hyloidea</taxon>
        <taxon>Dendrobatidae</taxon>
        <taxon>Dendrobatinae</taxon>
        <taxon>Ranitomeya</taxon>
    </lineage>
</organism>
<feature type="compositionally biased region" description="Basic and acidic residues" evidence="1">
    <location>
        <begin position="42"/>
        <end position="53"/>
    </location>
</feature>
<accession>A0ABN9KRC5</accession>
<feature type="region of interest" description="Disordered" evidence="1">
    <location>
        <begin position="1"/>
        <end position="96"/>
    </location>
</feature>
<dbReference type="Proteomes" id="UP001176940">
    <property type="component" value="Unassembled WGS sequence"/>
</dbReference>
<keyword evidence="3" id="KW-1185">Reference proteome</keyword>
<feature type="compositionally biased region" description="Basic and acidic residues" evidence="1">
    <location>
        <begin position="1"/>
        <end position="24"/>
    </location>
</feature>
<proteinExistence type="predicted"/>
<dbReference type="EMBL" id="CAUEEQ010000975">
    <property type="protein sequence ID" value="CAJ0918411.1"/>
    <property type="molecule type" value="Genomic_DNA"/>
</dbReference>
<sequence>MEDEQRQRWNFDFRNERPAGRRPELGGGGARHTPLLPAGTAHPREEETRRADGGEQDGGTPDIHCKNIPQNGDWRTCGGRLDPRHLRKPRRRADPAPRAMGTWLTFFQCRLISAHLARGLCHWWENPAKH</sequence>
<evidence type="ECO:0000313" key="2">
    <source>
        <dbReference type="EMBL" id="CAJ0918411.1"/>
    </source>
</evidence>